<evidence type="ECO:0000313" key="2">
    <source>
        <dbReference type="EMBL" id="MCK9796524.1"/>
    </source>
</evidence>
<sequence length="1051" mass="104671">MNIRSRNLGTVYSDYRSSTRTLGIQTPSVSASQLAAGGLYLQIVAGTYIGPVTISCTGAVAEVTPVAGAATATVAANSSNNPITLPITGTATAVAVASAAAHGTATASGTSISYTPAAGYSGADSFTYTASNGAGTSSAATVSITVSRPTLVITPSSGALPGGQVGASYSQALSSSGGTAPYSYSVSGLPAGISVNPSSGALSGTPTATGNYNLSVLATDANGATGSASYTLAIAPAPPVAGAVSATVAANSSSQSVTLNLSGGAANSVAIAGAPSHGQATVSGLSILYTPTPGFSGADSLSYTATNASGTSAPATISITVTASALVLSPASGALPNGQVGVAYNESIRATGGVAPYHYSATGLPNGLNLDPSSGLISGVATSAGHFSVALSVSDNAGGSGSANYTLDIAEPLPVAGAVSATVAANTSNNALTLVLSGGTATAVTVVTAPAHGQATASGTSIRYSPNAGYSGADSFTYSASNASGTSAPATVTLSVTAPSLGLSPAAGSLPAATVGTAYSQVFSASGGASPYRFSASGLPAGLSLDPASGSMTGNPTTAANVSFSIVATDANGVPVSAAYSLVINGSAPQAVDSTVSLGAGQSVNVDLGAGATGGPFVSATLLDVPPSSMGTARLNGLKLSFTPAANASGTLTLRYSLINGQGQSVTATLTIQITPRKDPSQDAEVAGMVNAQAQSAAQFAKAQISNFNDRLEQLHGMDGHRNAFNLRFALSPAESAQPQPDDGLGIFRSLSALQAKDDQWALQRAAAAPAADPAPSQDLSLWTGGYVDFGKSQRSGAKVSNTLIGISGGMDYRLSPSLTVGAGIGLGKDKSDIGSSGTTSRGDAYSAALYGSYHPGPVFLDALLGYSWLNFDSDRYVTDSSRYAQGHRRGDQLFGSLSSGYEARGQHWLLSPYARLDASTTWLRAFSEADAGADNLEYADQRLSLLSSVAGLRGQYGIPLGWSYLNLRSRLEYSHTFNTDSTARMGYADIGDLAYSLRTEGLSQDTLSASLGVDFLWLSGLSTGIGYQGTRAFGDSSRSDSISFRLAHRF</sequence>
<dbReference type="GO" id="GO:0016020">
    <property type="term" value="C:membrane"/>
    <property type="evidence" value="ECO:0007669"/>
    <property type="project" value="InterPro"/>
</dbReference>
<reference evidence="2 3" key="1">
    <citation type="journal article" date="2022" name="Int. J. Syst. Evol. Microbiol.">
        <title>Pseudomonas aegrilactucae sp. nov. and Pseudomonas morbosilactucae sp. nov., pathogens causing bacterial rot of lettuce in Japan.</title>
        <authorList>
            <person name="Sawada H."/>
            <person name="Fujikawa T."/>
            <person name="Satou M."/>
        </authorList>
    </citation>
    <scope>NUCLEOTIDE SEQUENCE [LARGE SCALE GENOMIC DNA]</scope>
    <source>
        <strain evidence="2 3">MAFF 302030</strain>
    </source>
</reference>
<dbReference type="InterPro" id="IPR013783">
    <property type="entry name" value="Ig-like_fold"/>
</dbReference>
<name>A0A9X2C4W4_9PSED</name>
<feature type="domain" description="Autotransporter" evidence="1">
    <location>
        <begin position="775"/>
        <end position="1051"/>
    </location>
</feature>
<proteinExistence type="predicted"/>
<dbReference type="PANTHER" id="PTHR37494:SF1">
    <property type="entry name" value="STAPHYLOCOCCUS AUREUS SURFACE PROTEIN A"/>
    <property type="match status" value="1"/>
</dbReference>
<dbReference type="InterPro" id="IPR005546">
    <property type="entry name" value="Autotransporte_beta"/>
</dbReference>
<dbReference type="SMART" id="SM00869">
    <property type="entry name" value="Autotransporter"/>
    <property type="match status" value="1"/>
</dbReference>
<dbReference type="EMBL" id="JALQCW010000004">
    <property type="protein sequence ID" value="MCK9796524.1"/>
    <property type="molecule type" value="Genomic_DNA"/>
</dbReference>
<dbReference type="Gene3D" id="2.60.40.10">
    <property type="entry name" value="Immunoglobulins"/>
    <property type="match status" value="3"/>
</dbReference>
<dbReference type="PROSITE" id="PS51208">
    <property type="entry name" value="AUTOTRANSPORTER"/>
    <property type="match status" value="1"/>
</dbReference>
<evidence type="ECO:0000259" key="1">
    <source>
        <dbReference type="PROSITE" id="PS51208"/>
    </source>
</evidence>
<dbReference type="NCBIfam" id="NF012211">
    <property type="entry name" value="tand_rpt_95"/>
    <property type="match status" value="1"/>
</dbReference>
<dbReference type="Pfam" id="PF17963">
    <property type="entry name" value="Big_9"/>
    <property type="match status" value="4"/>
</dbReference>
<dbReference type="Gene3D" id="2.40.128.130">
    <property type="entry name" value="Autotransporter beta-domain"/>
    <property type="match status" value="1"/>
</dbReference>
<gene>
    <name evidence="2" type="ORF">M1B34_01865</name>
</gene>
<dbReference type="RefSeq" id="WP_268264307.1">
    <property type="nucleotide sequence ID" value="NZ_JALQCW010000004.1"/>
</dbReference>
<dbReference type="Pfam" id="PF05345">
    <property type="entry name" value="He_PIG"/>
    <property type="match status" value="3"/>
</dbReference>
<dbReference type="InterPro" id="IPR015919">
    <property type="entry name" value="Cadherin-like_sf"/>
</dbReference>
<evidence type="ECO:0000313" key="3">
    <source>
        <dbReference type="Proteomes" id="UP001155059"/>
    </source>
</evidence>
<organism evidence="2 3">
    <name type="scientific">Pseudomonas morbosilactucae</name>
    <dbReference type="NCBI Taxonomy" id="2938197"/>
    <lineage>
        <taxon>Bacteria</taxon>
        <taxon>Pseudomonadati</taxon>
        <taxon>Pseudomonadota</taxon>
        <taxon>Gammaproteobacteria</taxon>
        <taxon>Pseudomonadales</taxon>
        <taxon>Pseudomonadaceae</taxon>
        <taxon>Pseudomonas</taxon>
    </lineage>
</organism>
<dbReference type="Pfam" id="PF03797">
    <property type="entry name" value="Autotransporter"/>
    <property type="match status" value="1"/>
</dbReference>
<dbReference type="GO" id="GO:0005509">
    <property type="term" value="F:calcium ion binding"/>
    <property type="evidence" value="ECO:0007669"/>
    <property type="project" value="InterPro"/>
</dbReference>
<dbReference type="Gene3D" id="2.60.40.3440">
    <property type="match status" value="3"/>
</dbReference>
<dbReference type="SUPFAM" id="SSF49313">
    <property type="entry name" value="Cadherin-like"/>
    <property type="match status" value="3"/>
</dbReference>
<dbReference type="AlphaFoldDB" id="A0A9X2C4W4"/>
<dbReference type="Proteomes" id="UP001155059">
    <property type="component" value="Unassembled WGS sequence"/>
</dbReference>
<accession>A0A9X2C4W4</accession>
<protein>
    <submittedName>
        <fullName evidence="2">Autotransporter domain-containing protein</fullName>
    </submittedName>
</protein>
<reference evidence="2 3" key="2">
    <citation type="journal article" date="2023" name="Plant Pathol.">
        <title>Dismantling and reorganizing Pseudomonas marginalis sensu#lato.</title>
        <authorList>
            <person name="Sawada H."/>
            <person name="Fujikawa T."/>
            <person name="Satou M."/>
        </authorList>
    </citation>
    <scope>NUCLEOTIDE SEQUENCE [LARGE SCALE GENOMIC DNA]</scope>
    <source>
        <strain evidence="2 3">MAFF 302030</strain>
    </source>
</reference>
<comment type="caution">
    <text evidence="2">The sequence shown here is derived from an EMBL/GenBank/DDBJ whole genome shotgun (WGS) entry which is preliminary data.</text>
</comment>
<dbReference type="SUPFAM" id="SSF103515">
    <property type="entry name" value="Autotransporter"/>
    <property type="match status" value="1"/>
</dbReference>
<dbReference type="InterPro" id="IPR036709">
    <property type="entry name" value="Autotransporte_beta_dom_sf"/>
</dbReference>
<dbReference type="PANTHER" id="PTHR37494">
    <property type="entry name" value="HEMAGGLUTININ"/>
    <property type="match status" value="1"/>
</dbReference>